<dbReference type="Gene3D" id="1.10.150.280">
    <property type="entry name" value="AF1531-like domain"/>
    <property type="match status" value="1"/>
</dbReference>
<dbReference type="Proteomes" id="UP000234329">
    <property type="component" value="Unassembled WGS sequence"/>
</dbReference>
<accession>A0A2I1DI08</accession>
<keyword evidence="3" id="KW-1185">Reference proteome</keyword>
<gene>
    <name evidence="2" type="ORF">B1757_14235</name>
</gene>
<keyword evidence="1" id="KW-0732">Signal</keyword>
<dbReference type="SUPFAM" id="SSF47781">
    <property type="entry name" value="RuvA domain 2-like"/>
    <property type="match status" value="1"/>
</dbReference>
<organism evidence="2 3">
    <name type="scientific">Acidithiobacillus marinus</name>
    <dbReference type="NCBI Taxonomy" id="187490"/>
    <lineage>
        <taxon>Bacteria</taxon>
        <taxon>Pseudomonadati</taxon>
        <taxon>Pseudomonadota</taxon>
        <taxon>Acidithiobacillia</taxon>
        <taxon>Acidithiobacillales</taxon>
        <taxon>Acidithiobacillaceae</taxon>
        <taxon>Acidithiobacillus</taxon>
    </lineage>
</organism>
<dbReference type="AlphaFoldDB" id="A0A2I1DI08"/>
<dbReference type="GO" id="GO:0015628">
    <property type="term" value="P:protein secretion by the type II secretion system"/>
    <property type="evidence" value="ECO:0007669"/>
    <property type="project" value="TreeGrafter"/>
</dbReference>
<dbReference type="OrthoDB" id="5296317at2"/>
<evidence type="ECO:0000256" key="1">
    <source>
        <dbReference type="SAM" id="SignalP"/>
    </source>
</evidence>
<dbReference type="InterPro" id="IPR010994">
    <property type="entry name" value="RuvA_2-like"/>
</dbReference>
<evidence type="ECO:0000313" key="3">
    <source>
        <dbReference type="Proteomes" id="UP000234329"/>
    </source>
</evidence>
<dbReference type="PANTHER" id="PTHR21180:SF32">
    <property type="entry name" value="ENDONUCLEASE_EXONUCLEASE_PHOSPHATASE FAMILY DOMAIN-CONTAINING PROTEIN 1"/>
    <property type="match status" value="1"/>
</dbReference>
<reference evidence="2 3" key="1">
    <citation type="submission" date="2017-03" db="EMBL/GenBank/DDBJ databases">
        <title>Draft genime sequence of the acidophilic sulfur-oxidizing bacterium Acidithiobacillus sp. SH, isolated from seawater.</title>
        <authorList>
            <person name="Sharmin S."/>
            <person name="Tokuhisa M."/>
            <person name="Kanao T."/>
            <person name="Kamimura K."/>
        </authorList>
    </citation>
    <scope>NUCLEOTIDE SEQUENCE [LARGE SCALE GENOMIC DNA]</scope>
    <source>
        <strain evidence="2 3">SH</strain>
    </source>
</reference>
<dbReference type="Pfam" id="PF12836">
    <property type="entry name" value="HHH_3"/>
    <property type="match status" value="1"/>
</dbReference>
<sequence length="92" mass="9758">MLRGILLLVLMLLSSSHLAWAKGKNCPAQVNINQANAEQLRCLKGVGKKRAAAIVAFREAHGPFPGPAALGAVLSPKIVARLRPQIITQPAD</sequence>
<comment type="caution">
    <text evidence="2">The sequence shown here is derived from an EMBL/GenBank/DDBJ whole genome shotgun (WGS) entry which is preliminary data.</text>
</comment>
<dbReference type="InterPro" id="IPR051675">
    <property type="entry name" value="Endo/Exo/Phosphatase_dom_1"/>
</dbReference>
<dbReference type="GO" id="GO:0015627">
    <property type="term" value="C:type II protein secretion system complex"/>
    <property type="evidence" value="ECO:0007669"/>
    <property type="project" value="TreeGrafter"/>
</dbReference>
<evidence type="ECO:0000313" key="2">
    <source>
        <dbReference type="EMBL" id="PKY09512.1"/>
    </source>
</evidence>
<dbReference type="InParanoid" id="A0A2I1DI08"/>
<feature type="chain" id="PRO_5014140478" evidence="1">
    <location>
        <begin position="22"/>
        <end position="92"/>
    </location>
</feature>
<dbReference type="PANTHER" id="PTHR21180">
    <property type="entry name" value="ENDONUCLEASE/EXONUCLEASE/PHOSPHATASE FAMILY DOMAIN-CONTAINING PROTEIN 1"/>
    <property type="match status" value="1"/>
</dbReference>
<dbReference type="EMBL" id="MXAV01000056">
    <property type="protein sequence ID" value="PKY09512.1"/>
    <property type="molecule type" value="Genomic_DNA"/>
</dbReference>
<dbReference type="RefSeq" id="WP_101538960.1">
    <property type="nucleotide sequence ID" value="NZ_MXAV01000056.1"/>
</dbReference>
<protein>
    <submittedName>
        <fullName evidence="2">Competence protein ComEA</fullName>
    </submittedName>
</protein>
<proteinExistence type="predicted"/>
<feature type="signal peptide" evidence="1">
    <location>
        <begin position="1"/>
        <end position="21"/>
    </location>
</feature>
<name>A0A2I1DI08_9PROT</name>